<keyword evidence="1" id="KW-1133">Transmembrane helix</keyword>
<dbReference type="Proteomes" id="UP000018951">
    <property type="component" value="Unassembled WGS sequence"/>
</dbReference>
<comment type="caution">
    <text evidence="2">The sequence shown here is derived from an EMBL/GenBank/DDBJ whole genome shotgun (WGS) entry which is preliminary data.</text>
</comment>
<dbReference type="EMBL" id="AXCJ01000008">
    <property type="protein sequence ID" value="ETO91188.1"/>
    <property type="molecule type" value="Genomic_DNA"/>
</dbReference>
<name>W2V182_9RICK</name>
<sequence length="52" mass="6064">MLGFDALRDISWCDVKSATQFSVVVMMIAVVCACFFVCVDWFWMVLVSWFLF</sequence>
<evidence type="ECO:0000313" key="2">
    <source>
        <dbReference type="EMBL" id="ETO91188.1"/>
    </source>
</evidence>
<evidence type="ECO:0008006" key="4">
    <source>
        <dbReference type="Google" id="ProtNLM"/>
    </source>
</evidence>
<evidence type="ECO:0000313" key="3">
    <source>
        <dbReference type="Proteomes" id="UP000018951"/>
    </source>
</evidence>
<dbReference type="AlphaFoldDB" id="W2V182"/>
<keyword evidence="3" id="KW-1185">Reference proteome</keyword>
<organism evidence="2 3">
    <name type="scientific">Candidatus Xenolissoclinum pacificiensis L6</name>
    <dbReference type="NCBI Taxonomy" id="1401685"/>
    <lineage>
        <taxon>Bacteria</taxon>
        <taxon>Pseudomonadati</taxon>
        <taxon>Pseudomonadota</taxon>
        <taxon>Alphaproteobacteria</taxon>
        <taxon>Rickettsiales</taxon>
        <taxon>Anaplasmataceae</taxon>
        <taxon>Candidatus Xenolissoclinum</taxon>
    </lineage>
</organism>
<keyword evidence="1" id="KW-0812">Transmembrane</keyword>
<protein>
    <recommendedName>
        <fullName evidence="4">Preprotein translocase subunit SecE</fullName>
    </recommendedName>
</protein>
<proteinExistence type="predicted"/>
<keyword evidence="1" id="KW-0472">Membrane</keyword>
<dbReference type="STRING" id="1401685.P857_677"/>
<reference evidence="2 3" key="1">
    <citation type="journal article" date="2013" name="PLoS ONE">
        <title>Bacterial endosymbiosis in a chordate host: long-term co-evolution and conservation of secondary metabolism.</title>
        <authorList>
            <person name="Kwan J.C."/>
            <person name="Schmidt E.W."/>
        </authorList>
    </citation>
    <scope>NUCLEOTIDE SEQUENCE [LARGE SCALE GENOMIC DNA]</scope>
    <source>
        <strain evidence="3">L6</strain>
    </source>
</reference>
<accession>W2V182</accession>
<feature type="transmembrane region" description="Helical" evidence="1">
    <location>
        <begin position="21"/>
        <end position="51"/>
    </location>
</feature>
<gene>
    <name evidence="2" type="ORF">P857_677</name>
</gene>
<evidence type="ECO:0000256" key="1">
    <source>
        <dbReference type="SAM" id="Phobius"/>
    </source>
</evidence>